<evidence type="ECO:0000313" key="6">
    <source>
        <dbReference type="Proteomes" id="UP001056035"/>
    </source>
</evidence>
<dbReference type="PANTHER" id="PTHR42832">
    <property type="entry name" value="AMINO ACID AMINOTRANSFERASE"/>
    <property type="match status" value="1"/>
</dbReference>
<keyword evidence="2 5" id="KW-0032">Aminotransferase</keyword>
<evidence type="ECO:0000256" key="2">
    <source>
        <dbReference type="ARBA" id="ARBA00022576"/>
    </source>
</evidence>
<dbReference type="InterPro" id="IPR050881">
    <property type="entry name" value="LL-DAP_aminotransferase"/>
</dbReference>
<dbReference type="EMBL" id="CP098502">
    <property type="protein sequence ID" value="UTI62797.1"/>
    <property type="molecule type" value="Genomic_DNA"/>
</dbReference>
<dbReference type="SUPFAM" id="SSF53383">
    <property type="entry name" value="PLP-dependent transferases"/>
    <property type="match status" value="1"/>
</dbReference>
<dbReference type="Gene3D" id="3.90.1150.10">
    <property type="entry name" value="Aspartate Aminotransferase, domain 1"/>
    <property type="match status" value="1"/>
</dbReference>
<dbReference type="Proteomes" id="UP001056035">
    <property type="component" value="Chromosome"/>
</dbReference>
<dbReference type="CDD" id="cd00609">
    <property type="entry name" value="AAT_like"/>
    <property type="match status" value="1"/>
</dbReference>
<keyword evidence="3" id="KW-0808">Transferase</keyword>
<dbReference type="RefSeq" id="WP_254569532.1">
    <property type="nucleotide sequence ID" value="NZ_CP098502.1"/>
</dbReference>
<protein>
    <submittedName>
        <fullName evidence="5">Aminotransferase class I/II-fold pyridoxal phosphate-dependent enzyme</fullName>
    </submittedName>
</protein>
<dbReference type="InterPro" id="IPR015424">
    <property type="entry name" value="PyrdxlP-dep_Trfase"/>
</dbReference>
<proteinExistence type="predicted"/>
<dbReference type="PANTHER" id="PTHR42832:SF3">
    <property type="entry name" value="L-GLUTAMINE--4-(METHYLSULFANYL)-2-OXOBUTANOATE AMINOTRANSFERASE"/>
    <property type="match status" value="1"/>
</dbReference>
<accession>A0ABY5DP12</accession>
<evidence type="ECO:0000256" key="3">
    <source>
        <dbReference type="ARBA" id="ARBA00022679"/>
    </source>
</evidence>
<evidence type="ECO:0000256" key="1">
    <source>
        <dbReference type="ARBA" id="ARBA00001933"/>
    </source>
</evidence>
<comment type="cofactor">
    <cofactor evidence="1">
        <name>pyridoxal 5'-phosphate</name>
        <dbReference type="ChEBI" id="CHEBI:597326"/>
    </cofactor>
</comment>
<organism evidence="5 6">
    <name type="scientific">Paraconexibacter antarcticus</name>
    <dbReference type="NCBI Taxonomy" id="2949664"/>
    <lineage>
        <taxon>Bacteria</taxon>
        <taxon>Bacillati</taxon>
        <taxon>Actinomycetota</taxon>
        <taxon>Thermoleophilia</taxon>
        <taxon>Solirubrobacterales</taxon>
        <taxon>Paraconexibacteraceae</taxon>
        <taxon>Paraconexibacter</taxon>
    </lineage>
</organism>
<dbReference type="InterPro" id="IPR004839">
    <property type="entry name" value="Aminotransferase_I/II_large"/>
</dbReference>
<dbReference type="Gene3D" id="3.40.640.10">
    <property type="entry name" value="Type I PLP-dependent aspartate aminotransferase-like (Major domain)"/>
    <property type="match status" value="1"/>
</dbReference>
<sequence>MTAGVPLSPVLEGLRTYPFVRLTQAARRLREEGVDVIDFGVGEPREPAPAFIREALAAAITPQSPYPLAEGLPELREAVAAWAARRFGAALDPATQIVPTLGSKELIFGLVQVLGPGKVAVTTPGYPVAERGALFADREVVELPLTAGRGFLPDLGALPDGLALLWLNYPNNPTAATADVAFYEQAAALARERGFVLASDEAYSELSFTGALPQSALQLADLTNVVVVNTLSKRSSMPGLRSGFAAGDPHLIGALKRYRPNVGVAPQEFVQRAAVAAWGDEDHVVAVREVYRAKRDVLLPALLAAGLRPAGGDATFFLWLALPAGWTSSEAFALALLEQGLVVAPGAFFGPAGEGYVRVALVPTLERCAVAAERLRAWTPPAPV</sequence>
<keyword evidence="6" id="KW-1185">Reference proteome</keyword>
<evidence type="ECO:0000313" key="5">
    <source>
        <dbReference type="EMBL" id="UTI62797.1"/>
    </source>
</evidence>
<dbReference type="Pfam" id="PF00155">
    <property type="entry name" value="Aminotran_1_2"/>
    <property type="match status" value="1"/>
</dbReference>
<feature type="domain" description="Aminotransferase class I/classII large" evidence="4">
    <location>
        <begin position="35"/>
        <end position="375"/>
    </location>
</feature>
<evidence type="ECO:0000259" key="4">
    <source>
        <dbReference type="Pfam" id="PF00155"/>
    </source>
</evidence>
<name>A0ABY5DP12_9ACTN</name>
<dbReference type="InterPro" id="IPR015422">
    <property type="entry name" value="PyrdxlP-dep_Trfase_small"/>
</dbReference>
<reference evidence="5 6" key="1">
    <citation type="submission" date="2022-06" db="EMBL/GenBank/DDBJ databases">
        <title>Paraconexibacter antarcticus.</title>
        <authorList>
            <person name="Kim C.S."/>
        </authorList>
    </citation>
    <scope>NUCLEOTIDE SEQUENCE [LARGE SCALE GENOMIC DNA]</scope>
    <source>
        <strain evidence="5 6">02-257</strain>
    </source>
</reference>
<dbReference type="InterPro" id="IPR015421">
    <property type="entry name" value="PyrdxlP-dep_Trfase_major"/>
</dbReference>
<gene>
    <name evidence="5" type="ORF">NBH00_15680</name>
</gene>
<dbReference type="GO" id="GO:0008483">
    <property type="term" value="F:transaminase activity"/>
    <property type="evidence" value="ECO:0007669"/>
    <property type="project" value="UniProtKB-KW"/>
</dbReference>